<accession>A0ABN2HE02</accession>
<dbReference type="PROSITE" id="PS00108">
    <property type="entry name" value="PROTEIN_KINASE_ST"/>
    <property type="match status" value="1"/>
</dbReference>
<keyword evidence="2" id="KW-0723">Serine/threonine-protein kinase</keyword>
<evidence type="ECO:0000256" key="4">
    <source>
        <dbReference type="ARBA" id="ARBA00022741"/>
    </source>
</evidence>
<keyword evidence="3" id="KW-0808">Transferase</keyword>
<dbReference type="SMART" id="SM00220">
    <property type="entry name" value="S_TKc"/>
    <property type="match status" value="1"/>
</dbReference>
<dbReference type="InterPro" id="IPR000719">
    <property type="entry name" value="Prot_kinase_dom"/>
</dbReference>
<evidence type="ECO:0000313" key="12">
    <source>
        <dbReference type="Proteomes" id="UP001500618"/>
    </source>
</evidence>
<dbReference type="EMBL" id="BAAANY010000014">
    <property type="protein sequence ID" value="GAA1686360.1"/>
    <property type="molecule type" value="Genomic_DNA"/>
</dbReference>
<evidence type="ECO:0000256" key="7">
    <source>
        <dbReference type="PROSITE-ProRule" id="PRU10141"/>
    </source>
</evidence>
<dbReference type="PANTHER" id="PTHR43289:SF6">
    <property type="entry name" value="SERINE_THREONINE-PROTEIN KINASE NEKL-3"/>
    <property type="match status" value="1"/>
</dbReference>
<name>A0ABN2HE02_9ACTN</name>
<feature type="compositionally biased region" description="Polar residues" evidence="8">
    <location>
        <begin position="564"/>
        <end position="577"/>
    </location>
</feature>
<evidence type="ECO:0000256" key="5">
    <source>
        <dbReference type="ARBA" id="ARBA00022777"/>
    </source>
</evidence>
<evidence type="ECO:0000256" key="3">
    <source>
        <dbReference type="ARBA" id="ARBA00022679"/>
    </source>
</evidence>
<keyword evidence="4 7" id="KW-0547">Nucleotide-binding</keyword>
<dbReference type="Proteomes" id="UP001500618">
    <property type="component" value="Unassembled WGS sequence"/>
</dbReference>
<evidence type="ECO:0000259" key="10">
    <source>
        <dbReference type="PROSITE" id="PS50011"/>
    </source>
</evidence>
<keyword evidence="12" id="KW-1185">Reference proteome</keyword>
<feature type="binding site" evidence="7">
    <location>
        <position position="53"/>
    </location>
    <ligand>
        <name>ATP</name>
        <dbReference type="ChEBI" id="CHEBI:30616"/>
    </ligand>
</feature>
<feature type="transmembrane region" description="Helical" evidence="9">
    <location>
        <begin position="608"/>
        <end position="632"/>
    </location>
</feature>
<dbReference type="PROSITE" id="PS00107">
    <property type="entry name" value="PROTEIN_KINASE_ATP"/>
    <property type="match status" value="1"/>
</dbReference>
<dbReference type="SUPFAM" id="SSF56112">
    <property type="entry name" value="Protein kinase-like (PK-like)"/>
    <property type="match status" value="1"/>
</dbReference>
<reference evidence="11 12" key="1">
    <citation type="journal article" date="2019" name="Int. J. Syst. Evol. Microbiol.">
        <title>The Global Catalogue of Microorganisms (GCM) 10K type strain sequencing project: providing services to taxonomists for standard genome sequencing and annotation.</title>
        <authorList>
            <consortium name="The Broad Institute Genomics Platform"/>
            <consortium name="The Broad Institute Genome Sequencing Center for Infectious Disease"/>
            <person name="Wu L."/>
            <person name="Ma J."/>
        </authorList>
    </citation>
    <scope>NUCLEOTIDE SEQUENCE [LARGE SCALE GENOMIC DNA]</scope>
    <source>
        <strain evidence="11 12">JCM 14718</strain>
    </source>
</reference>
<keyword evidence="9" id="KW-0812">Transmembrane</keyword>
<evidence type="ECO:0000256" key="9">
    <source>
        <dbReference type="SAM" id="Phobius"/>
    </source>
</evidence>
<sequence length="791" mass="80901">MTTAHPGQRGSGNPPSERRIGGRYVLHATIGAGGMGTVWRATDELLRREVAVKEVLLPPGLPAAERDMLCERTLREARSAAALNHPAVIRIFDVVDDDSRPWIVMELLDARSLADVIREDGPLPPRTVAAIGLAVLGALEAAHTAGVLHRDIKPGNVMVAADGRTTLTDFGVASAPGDSSLTSTGLLLGSPQYIAPERARGQAFGPSSDLFSLGATLYAAVQGKPPFDRGDPLPTLTAVVSEDPDPMTLAGPLVPVLAGLLRKSPNDRFTHARARAGLLSILGAGLDSDTDSDAARRAALVAQTVQHTPAPLPGHQPSSDQVAAQVSGVPAASLTAPAAEPAGDATMWMPLPTNQPAPDDEKTVPEPAAAEPVTEPEPVRHGAHEPGTHEAGAAVLGDREPDAQLPVAVSPGAVPVMPASAPPAMTPAALASAPADPTSGAAAMSGVTPASGAGHAAGTGYVSVAGYAPSGGDGYASAPASGYPSSGGGYPPASGAGSPAGQSSGAPAGAIWVGPAATTAMPALPGGQPAAAGQSAFSYGVAGTPAAAAQQPYADNYQQLYQQVGQPARPQQTTQVPYGTPPQPMSPPPLPQPAPPLPPRSHPNRQTLLIIGIAAAIVVVLVIVGVLVGVGLGRGGKPSAGTSAPAVNLTPYRHQSGFQIQVPTGWTSQGTNQVRFYDPGKLVWIQLNTEKAGNADQHQVWESGSRRQERGVGGGSAYQLIGYGTGKMGKYAAADWEWSYQRDGESERRHTLYRGVVIDGVSYQLALSAPESQFASHRALLDQVSATFQLS</sequence>
<feature type="region of interest" description="Disordered" evidence="8">
    <location>
        <begin position="564"/>
        <end position="601"/>
    </location>
</feature>
<keyword evidence="6 7" id="KW-0067">ATP-binding</keyword>
<dbReference type="CDD" id="cd14014">
    <property type="entry name" value="STKc_PknB_like"/>
    <property type="match status" value="1"/>
</dbReference>
<keyword evidence="9" id="KW-0472">Membrane</keyword>
<dbReference type="InterPro" id="IPR011009">
    <property type="entry name" value="Kinase-like_dom_sf"/>
</dbReference>
<dbReference type="Gene3D" id="3.30.200.20">
    <property type="entry name" value="Phosphorylase Kinase, domain 1"/>
    <property type="match status" value="1"/>
</dbReference>
<evidence type="ECO:0000256" key="2">
    <source>
        <dbReference type="ARBA" id="ARBA00022527"/>
    </source>
</evidence>
<dbReference type="InterPro" id="IPR008271">
    <property type="entry name" value="Ser/Thr_kinase_AS"/>
</dbReference>
<feature type="region of interest" description="Disordered" evidence="8">
    <location>
        <begin position="1"/>
        <end position="20"/>
    </location>
</feature>
<dbReference type="Pfam" id="PF00069">
    <property type="entry name" value="Pkinase"/>
    <property type="match status" value="1"/>
</dbReference>
<comment type="caution">
    <text evidence="11">The sequence shown here is derived from an EMBL/GenBank/DDBJ whole genome shotgun (WGS) entry which is preliminary data.</text>
</comment>
<keyword evidence="9" id="KW-1133">Transmembrane helix</keyword>
<feature type="region of interest" description="Disordered" evidence="8">
    <location>
        <begin position="343"/>
        <end position="389"/>
    </location>
</feature>
<evidence type="ECO:0000256" key="6">
    <source>
        <dbReference type="ARBA" id="ARBA00022840"/>
    </source>
</evidence>
<evidence type="ECO:0000313" key="11">
    <source>
        <dbReference type="EMBL" id="GAA1686360.1"/>
    </source>
</evidence>
<feature type="compositionally biased region" description="Low complexity" evidence="8">
    <location>
        <begin position="491"/>
        <end position="506"/>
    </location>
</feature>
<dbReference type="InterPro" id="IPR017441">
    <property type="entry name" value="Protein_kinase_ATP_BS"/>
</dbReference>
<gene>
    <name evidence="11" type="ORF">GCM10009765_39780</name>
</gene>
<dbReference type="Gene3D" id="1.10.510.10">
    <property type="entry name" value="Transferase(Phosphotransferase) domain 1"/>
    <property type="match status" value="1"/>
</dbReference>
<proteinExistence type="predicted"/>
<evidence type="ECO:0000256" key="1">
    <source>
        <dbReference type="ARBA" id="ARBA00012513"/>
    </source>
</evidence>
<dbReference type="Gene3D" id="3.40.1000.10">
    <property type="entry name" value="Mog1/PsbP, alpha/beta/alpha sandwich"/>
    <property type="match status" value="1"/>
</dbReference>
<protein>
    <recommendedName>
        <fullName evidence="1">non-specific serine/threonine protein kinase</fullName>
        <ecNumber evidence="1">2.7.11.1</ecNumber>
    </recommendedName>
</protein>
<feature type="region of interest" description="Disordered" evidence="8">
    <location>
        <begin position="480"/>
        <end position="506"/>
    </location>
</feature>
<dbReference type="RefSeq" id="WP_344311729.1">
    <property type="nucleotide sequence ID" value="NZ_BAAANY010000014.1"/>
</dbReference>
<keyword evidence="5" id="KW-0418">Kinase</keyword>
<feature type="domain" description="Protein kinase" evidence="10">
    <location>
        <begin position="24"/>
        <end position="282"/>
    </location>
</feature>
<organism evidence="11 12">
    <name type="scientific">Fodinicola feengrottensis</name>
    <dbReference type="NCBI Taxonomy" id="435914"/>
    <lineage>
        <taxon>Bacteria</taxon>
        <taxon>Bacillati</taxon>
        <taxon>Actinomycetota</taxon>
        <taxon>Actinomycetes</taxon>
        <taxon>Mycobacteriales</taxon>
        <taxon>Fodinicola</taxon>
    </lineage>
</organism>
<feature type="compositionally biased region" description="Pro residues" evidence="8">
    <location>
        <begin position="579"/>
        <end position="601"/>
    </location>
</feature>
<dbReference type="EC" id="2.7.11.1" evidence="1"/>
<dbReference type="PROSITE" id="PS50011">
    <property type="entry name" value="PROTEIN_KINASE_DOM"/>
    <property type="match status" value="1"/>
</dbReference>
<feature type="region of interest" description="Disordered" evidence="8">
    <location>
        <begin position="308"/>
        <end position="327"/>
    </location>
</feature>
<feature type="compositionally biased region" description="Basic and acidic residues" evidence="8">
    <location>
        <begin position="377"/>
        <end position="388"/>
    </location>
</feature>
<evidence type="ECO:0000256" key="8">
    <source>
        <dbReference type="SAM" id="MobiDB-lite"/>
    </source>
</evidence>
<dbReference type="PANTHER" id="PTHR43289">
    <property type="entry name" value="MITOGEN-ACTIVATED PROTEIN KINASE KINASE KINASE 20-RELATED"/>
    <property type="match status" value="1"/>
</dbReference>